<evidence type="ECO:0000313" key="3">
    <source>
        <dbReference type="Proteomes" id="UP001215598"/>
    </source>
</evidence>
<dbReference type="AlphaFoldDB" id="A0AAD7I509"/>
<evidence type="ECO:0000256" key="1">
    <source>
        <dbReference type="SAM" id="MobiDB-lite"/>
    </source>
</evidence>
<keyword evidence="3" id="KW-1185">Reference proteome</keyword>
<name>A0AAD7I509_9AGAR</name>
<protein>
    <submittedName>
        <fullName evidence="2">Uncharacterized protein</fullName>
    </submittedName>
</protein>
<feature type="region of interest" description="Disordered" evidence="1">
    <location>
        <begin position="429"/>
        <end position="544"/>
    </location>
</feature>
<organism evidence="2 3">
    <name type="scientific">Mycena metata</name>
    <dbReference type="NCBI Taxonomy" id="1033252"/>
    <lineage>
        <taxon>Eukaryota</taxon>
        <taxon>Fungi</taxon>
        <taxon>Dikarya</taxon>
        <taxon>Basidiomycota</taxon>
        <taxon>Agaricomycotina</taxon>
        <taxon>Agaricomycetes</taxon>
        <taxon>Agaricomycetidae</taxon>
        <taxon>Agaricales</taxon>
        <taxon>Marasmiineae</taxon>
        <taxon>Mycenaceae</taxon>
        <taxon>Mycena</taxon>
    </lineage>
</organism>
<reference evidence="2" key="1">
    <citation type="submission" date="2023-03" db="EMBL/GenBank/DDBJ databases">
        <title>Massive genome expansion in bonnet fungi (Mycena s.s.) driven by repeated elements and novel gene families across ecological guilds.</title>
        <authorList>
            <consortium name="Lawrence Berkeley National Laboratory"/>
            <person name="Harder C.B."/>
            <person name="Miyauchi S."/>
            <person name="Viragh M."/>
            <person name="Kuo A."/>
            <person name="Thoen E."/>
            <person name="Andreopoulos B."/>
            <person name="Lu D."/>
            <person name="Skrede I."/>
            <person name="Drula E."/>
            <person name="Henrissat B."/>
            <person name="Morin E."/>
            <person name="Kohler A."/>
            <person name="Barry K."/>
            <person name="LaButti K."/>
            <person name="Morin E."/>
            <person name="Salamov A."/>
            <person name="Lipzen A."/>
            <person name="Mereny Z."/>
            <person name="Hegedus B."/>
            <person name="Baldrian P."/>
            <person name="Stursova M."/>
            <person name="Weitz H."/>
            <person name="Taylor A."/>
            <person name="Grigoriev I.V."/>
            <person name="Nagy L.G."/>
            <person name="Martin F."/>
            <person name="Kauserud H."/>
        </authorList>
    </citation>
    <scope>NUCLEOTIDE SEQUENCE</scope>
    <source>
        <strain evidence="2">CBHHK182m</strain>
    </source>
</reference>
<comment type="caution">
    <text evidence="2">The sequence shown here is derived from an EMBL/GenBank/DDBJ whole genome shotgun (WGS) entry which is preliminary data.</text>
</comment>
<sequence length="876" mass="99556">MAFMAKVPQLLSPAEKPHVLKAFDYTQSAVWYNDKEHWLSWIPTKPGPVLLEDPLWRLFDLRDVSTVDDYASLYEGGASESRRTFVGYFLDEEWKNDMVVLGLRLHRMCASLASSTDSYRHNAATGVRGPVPEPLDRERIRSIHTTLEDAQSTVTRSKRALLSMVGFLSWFQTIKNVRTTLSGEDTEFLHSLRLDERPKTGVVYCLHCDYHQANFVHLLKHNVPIHYPWTNKEQGHWRYLKWSPQFYNELAELKEKALGAPLDLTQLPSYKEWEKDLPRTDKYFQNLAAGRRGDLIENFQPDWQYAVVDFHLWGARRLYNWNVICAYSKRLKAVVAWYPGGTVCTFFRINPHQVDEPPFDRIRATERKHPLTAFAHKEEGEVISETDAFFDATSSTRELTKSLYAPVLGVTAYNSFNGGIEIIRTPTSSLSSSLGERVERKPVVESSVVSSPCPLLGARATSSRSLSPVRASPTAATQRSRSRHRTPQESRTQSLDSRSSRSSSSVRSEEYHEFRSASPETRAMSVSEDEVVRPAAGAGTWESTHPIRSAADAYQALSDWVPRILEVHPCVDPYDDLHWNEEWLDKCILGFDEPVDAMRMKTISAVNPELTSVKDILTLGIRYGLPIPLYLPADRVREFKDPDVPALTLRTLGARYEPGYVDHPLVWTKNGGDLVYGQYESGLLDLLDQPEAVAFIGMGGVLRFVAERYNPDLVDRFVRGPSHQITQFSEGQMALFFQGSVESFYTRESVSHNEMGMLLGLIAGSNPDNSRTLWPTPAVVKAECAHWNGFLNTGLVRILENIAKDIDRGNYRWRTYGHWREYFRKGNKGLHRAGPATTDEDLKVGQDFFDRSFPGIWEVVNVRDLTVPEPFEPLSA</sequence>
<dbReference type="EMBL" id="JARKIB010000131">
    <property type="protein sequence ID" value="KAJ7734630.1"/>
    <property type="molecule type" value="Genomic_DNA"/>
</dbReference>
<dbReference type="Proteomes" id="UP001215598">
    <property type="component" value="Unassembled WGS sequence"/>
</dbReference>
<evidence type="ECO:0000313" key="2">
    <source>
        <dbReference type="EMBL" id="KAJ7734630.1"/>
    </source>
</evidence>
<gene>
    <name evidence="2" type="ORF">B0H16DRAFT_1731694</name>
</gene>
<accession>A0AAD7I509</accession>
<proteinExistence type="predicted"/>
<feature type="compositionally biased region" description="Low complexity" evidence="1">
    <location>
        <begin position="490"/>
        <end position="506"/>
    </location>
</feature>